<evidence type="ECO:0000313" key="1">
    <source>
        <dbReference type="EMBL" id="TQD26388.1"/>
    </source>
</evidence>
<dbReference type="EMBL" id="VIAQ01000012">
    <property type="protein sequence ID" value="TQD26388.1"/>
    <property type="molecule type" value="Genomic_DNA"/>
</dbReference>
<keyword evidence="2" id="KW-1185">Reference proteome</keyword>
<proteinExistence type="predicted"/>
<organism evidence="1 2">
    <name type="scientific">Methanolobus vulcani</name>
    <dbReference type="NCBI Taxonomy" id="38026"/>
    <lineage>
        <taxon>Archaea</taxon>
        <taxon>Methanobacteriati</taxon>
        <taxon>Methanobacteriota</taxon>
        <taxon>Stenosarchaea group</taxon>
        <taxon>Methanomicrobia</taxon>
        <taxon>Methanosarcinales</taxon>
        <taxon>Methanosarcinaceae</taxon>
        <taxon>Methanolobus</taxon>
    </lineage>
</organism>
<comment type="caution">
    <text evidence="1">The sequence shown here is derived from an EMBL/GenBank/DDBJ whole genome shotgun (WGS) entry which is preliminary data.</text>
</comment>
<reference evidence="1 2" key="1">
    <citation type="submission" date="2019-06" db="EMBL/GenBank/DDBJ databases">
        <title>Draft genome sequence of Methanolobus vulcani B1d.</title>
        <authorList>
            <person name="Creighbaum A.J."/>
            <person name="Ticak T."/>
            <person name="Hariraju D."/>
            <person name="Arivett B.A."/>
            <person name="Ferguson D.J.Jr."/>
        </authorList>
    </citation>
    <scope>NUCLEOTIDE SEQUENCE [LARGE SCALE GENOMIC DNA]</scope>
    <source>
        <strain evidence="1 2">B1d</strain>
    </source>
</reference>
<sequence length="67" mass="7572">MIFAHGFGGFTFQKRPDGRFCSQCSLVLDHKAQNEIGKYESALSEVLRVVVQSEKAREILESVQKKV</sequence>
<dbReference type="RefSeq" id="WP_154809423.1">
    <property type="nucleotide sequence ID" value="NZ_VIAQ01000012.1"/>
</dbReference>
<dbReference type="Proteomes" id="UP000319335">
    <property type="component" value="Unassembled WGS sequence"/>
</dbReference>
<dbReference type="AlphaFoldDB" id="A0A7Z8KRX4"/>
<evidence type="ECO:0000313" key="2">
    <source>
        <dbReference type="Proteomes" id="UP000319335"/>
    </source>
</evidence>
<name>A0A7Z8KRX4_9EURY</name>
<protein>
    <submittedName>
        <fullName evidence="1">Uncharacterized protein</fullName>
    </submittedName>
</protein>
<gene>
    <name evidence="1" type="ORF">FKV42_06495</name>
</gene>
<accession>A0A7Z8KRX4</accession>